<feature type="transmembrane region" description="Helical" evidence="11">
    <location>
        <begin position="271"/>
        <end position="297"/>
    </location>
</feature>
<dbReference type="CDD" id="cd18773">
    <property type="entry name" value="PDC1_HK_sensor"/>
    <property type="match status" value="1"/>
</dbReference>
<dbReference type="Gene3D" id="6.10.340.10">
    <property type="match status" value="1"/>
</dbReference>
<dbReference type="Proteomes" id="UP000277811">
    <property type="component" value="Unassembled WGS sequence"/>
</dbReference>
<dbReference type="GO" id="GO:0007165">
    <property type="term" value="P:signal transduction"/>
    <property type="evidence" value="ECO:0007669"/>
    <property type="project" value="UniProtKB-KW"/>
</dbReference>
<sequence>MERNTLQNRLILLLVIFSLFAAIVIGGVSSYMNVVNIKEEVARNDQAIANQTAHAIEQFMNGDKILLEVLALSPTAYSMDAAKIREMIITAGKKNPEFETIYVMNAAGMQIAKTTNSALNNKAAKDYFKKAIRGNTFLTNSYISQLTNAPTITISTPIKDAKGTIVGVLAGDVSLKTIGEIASRTAVGKSGYVDVVDEQGTLLASVNQDKVTKQENIGQAKYAQNVMAGQAGSMEAVSSTGVESLIAFAPVKSYNWGVITYLPKIEITSQIIHSLLVMAVWVFFVVLIAAGTAIFVAKGMAKPLNELVRSAAEISRGNLTQPVRARGVSEVAKLAVSLDKMREDLKNIIRNIMSSSDQVFAATEQLTASAGQSAQAAGQVAGSITEVAQGMEEQVAAVNNTTAVIEQMSANIRQIAANANGVAKQSAQAADKAGEGNQSIDKAVGQMNSIQQTVTASAAVVAQLGERSNEIGQIVDTIAGIAGQTNLLALNAAIEAARAGEQGRGFAVVAEEVRKLAEQSQEAAKQIADLIREIQGDTGKAVAAMNNGMREVELGTEVVTISGQGFREITVLIQEVSGQVNKISAAIEQMAAGSERIVDSAKRIDELSKKASGETQTVSAATEEQSASMEEIAASGQALAKLAMDLRETVGQFQV</sequence>
<dbReference type="SUPFAM" id="SSF58104">
    <property type="entry name" value="Methyl-accepting chemotaxis protein (MCP) signaling domain"/>
    <property type="match status" value="1"/>
</dbReference>
<evidence type="ECO:0000256" key="9">
    <source>
        <dbReference type="PROSITE-ProRule" id="PRU00284"/>
    </source>
</evidence>
<dbReference type="PROSITE" id="PS50111">
    <property type="entry name" value="CHEMOTAXIS_TRANSDUC_2"/>
    <property type="match status" value="1"/>
</dbReference>
<dbReference type="Gene3D" id="3.30.450.20">
    <property type="entry name" value="PAS domain"/>
    <property type="match status" value="2"/>
</dbReference>
<dbReference type="Pfam" id="PF02743">
    <property type="entry name" value="dCache_1"/>
    <property type="match status" value="1"/>
</dbReference>
<evidence type="ECO:0000256" key="3">
    <source>
        <dbReference type="ARBA" id="ARBA00022500"/>
    </source>
</evidence>
<feature type="coiled-coil region" evidence="10">
    <location>
        <begin position="331"/>
        <end position="358"/>
    </location>
</feature>
<evidence type="ECO:0000256" key="1">
    <source>
        <dbReference type="ARBA" id="ARBA00004651"/>
    </source>
</evidence>
<dbReference type="Pfam" id="PF00015">
    <property type="entry name" value="MCPsignal"/>
    <property type="match status" value="1"/>
</dbReference>
<evidence type="ECO:0000259" key="12">
    <source>
        <dbReference type="PROSITE" id="PS50111"/>
    </source>
</evidence>
<evidence type="ECO:0000313" key="15">
    <source>
        <dbReference type="Proteomes" id="UP000277811"/>
    </source>
</evidence>
<keyword evidence="2" id="KW-1003">Cell membrane</keyword>
<evidence type="ECO:0000256" key="2">
    <source>
        <dbReference type="ARBA" id="ARBA00022475"/>
    </source>
</evidence>
<comment type="similarity">
    <text evidence="8">Belongs to the methyl-accepting chemotaxis (MCP) protein family.</text>
</comment>
<evidence type="ECO:0000256" key="8">
    <source>
        <dbReference type="ARBA" id="ARBA00029447"/>
    </source>
</evidence>
<gene>
    <name evidence="14" type="ORF">LUCI_0415</name>
</gene>
<dbReference type="InterPro" id="IPR029151">
    <property type="entry name" value="Sensor-like_sf"/>
</dbReference>
<evidence type="ECO:0000256" key="4">
    <source>
        <dbReference type="ARBA" id="ARBA00022692"/>
    </source>
</evidence>
<dbReference type="PANTHER" id="PTHR32089:SF112">
    <property type="entry name" value="LYSOZYME-LIKE PROTEIN-RELATED"/>
    <property type="match status" value="1"/>
</dbReference>
<dbReference type="SMART" id="SM00283">
    <property type="entry name" value="MA"/>
    <property type="match status" value="1"/>
</dbReference>
<accession>A0A498R7U1</accession>
<dbReference type="EMBL" id="UPPP01000054">
    <property type="protein sequence ID" value="VBB05208.1"/>
    <property type="molecule type" value="Genomic_DNA"/>
</dbReference>
<dbReference type="InterPro" id="IPR003660">
    <property type="entry name" value="HAMP_dom"/>
</dbReference>
<keyword evidence="10" id="KW-0175">Coiled coil</keyword>
<keyword evidence="15" id="KW-1185">Reference proteome</keyword>
<reference evidence="14 15" key="1">
    <citation type="submission" date="2018-06" db="EMBL/GenBank/DDBJ databases">
        <authorList>
            <person name="Strepis N."/>
        </authorList>
    </citation>
    <scope>NUCLEOTIDE SEQUENCE [LARGE SCALE GENOMIC DNA]</scope>
    <source>
        <strain evidence="14">LUCI</strain>
    </source>
</reference>
<feature type="domain" description="Methyl-accepting transducer" evidence="12">
    <location>
        <begin position="369"/>
        <end position="605"/>
    </location>
</feature>
<keyword evidence="7 9" id="KW-0807">Transducer</keyword>
<dbReference type="PANTHER" id="PTHR32089">
    <property type="entry name" value="METHYL-ACCEPTING CHEMOTAXIS PROTEIN MCPB"/>
    <property type="match status" value="1"/>
</dbReference>
<dbReference type="GO" id="GO:0006935">
    <property type="term" value="P:chemotaxis"/>
    <property type="evidence" value="ECO:0007669"/>
    <property type="project" value="UniProtKB-KW"/>
</dbReference>
<dbReference type="PROSITE" id="PS50885">
    <property type="entry name" value="HAMP"/>
    <property type="match status" value="1"/>
</dbReference>
<proteinExistence type="inferred from homology"/>
<dbReference type="AlphaFoldDB" id="A0A498R7U1"/>
<evidence type="ECO:0000256" key="5">
    <source>
        <dbReference type="ARBA" id="ARBA00022989"/>
    </source>
</evidence>
<dbReference type="CDD" id="cd06225">
    <property type="entry name" value="HAMP"/>
    <property type="match status" value="1"/>
</dbReference>
<dbReference type="CDD" id="cd18774">
    <property type="entry name" value="PDC2_HK_sensor"/>
    <property type="match status" value="1"/>
</dbReference>
<evidence type="ECO:0000259" key="13">
    <source>
        <dbReference type="PROSITE" id="PS50885"/>
    </source>
</evidence>
<dbReference type="OrthoDB" id="9760371at2"/>
<comment type="subcellular location">
    <subcellularLocation>
        <location evidence="1">Cell membrane</location>
        <topology evidence="1">Multi-pass membrane protein</topology>
    </subcellularLocation>
</comment>
<dbReference type="Pfam" id="PF00672">
    <property type="entry name" value="HAMP"/>
    <property type="match status" value="1"/>
</dbReference>
<evidence type="ECO:0000256" key="6">
    <source>
        <dbReference type="ARBA" id="ARBA00023136"/>
    </source>
</evidence>
<evidence type="ECO:0000256" key="10">
    <source>
        <dbReference type="SAM" id="Coils"/>
    </source>
</evidence>
<dbReference type="SMART" id="SM00304">
    <property type="entry name" value="HAMP"/>
    <property type="match status" value="1"/>
</dbReference>
<dbReference type="InterPro" id="IPR033479">
    <property type="entry name" value="dCache_1"/>
</dbReference>
<keyword evidence="5 11" id="KW-1133">Transmembrane helix</keyword>
<feature type="domain" description="HAMP" evidence="13">
    <location>
        <begin position="298"/>
        <end position="350"/>
    </location>
</feature>
<protein>
    <recommendedName>
        <fullName evidence="16">Chemotaxis methyl-accepting receptor</fullName>
    </recommendedName>
</protein>
<dbReference type="RefSeq" id="WP_122626213.1">
    <property type="nucleotide sequence ID" value="NZ_UPPP01000054.1"/>
</dbReference>
<dbReference type="Gene3D" id="1.10.287.950">
    <property type="entry name" value="Methyl-accepting chemotaxis protein"/>
    <property type="match status" value="1"/>
</dbReference>
<dbReference type="SUPFAM" id="SSF103190">
    <property type="entry name" value="Sensory domain-like"/>
    <property type="match status" value="1"/>
</dbReference>
<evidence type="ECO:0000313" key="14">
    <source>
        <dbReference type="EMBL" id="VBB05208.1"/>
    </source>
</evidence>
<evidence type="ECO:0000256" key="7">
    <source>
        <dbReference type="ARBA" id="ARBA00023224"/>
    </source>
</evidence>
<organism evidence="14 15">
    <name type="scientific">Lucifera butyrica</name>
    <dbReference type="NCBI Taxonomy" id="1351585"/>
    <lineage>
        <taxon>Bacteria</taxon>
        <taxon>Bacillati</taxon>
        <taxon>Bacillota</taxon>
        <taxon>Negativicutes</taxon>
        <taxon>Veillonellales</taxon>
        <taxon>Veillonellaceae</taxon>
        <taxon>Lucifera</taxon>
    </lineage>
</organism>
<evidence type="ECO:0008006" key="16">
    <source>
        <dbReference type="Google" id="ProtNLM"/>
    </source>
</evidence>
<name>A0A498R7U1_9FIRM</name>
<dbReference type="CDD" id="cd11386">
    <property type="entry name" value="MCP_signal"/>
    <property type="match status" value="1"/>
</dbReference>
<keyword evidence="3" id="KW-0145">Chemotaxis</keyword>
<dbReference type="InterPro" id="IPR004089">
    <property type="entry name" value="MCPsignal_dom"/>
</dbReference>
<keyword evidence="6 11" id="KW-0472">Membrane</keyword>
<evidence type="ECO:0000256" key="11">
    <source>
        <dbReference type="SAM" id="Phobius"/>
    </source>
</evidence>
<keyword evidence="4 11" id="KW-0812">Transmembrane</keyword>
<dbReference type="GO" id="GO:0005886">
    <property type="term" value="C:plasma membrane"/>
    <property type="evidence" value="ECO:0007669"/>
    <property type="project" value="UniProtKB-SubCell"/>
</dbReference>